<dbReference type="OrthoDB" id="9804312at2"/>
<dbReference type="GO" id="GO:0008168">
    <property type="term" value="F:methyltransferase activity"/>
    <property type="evidence" value="ECO:0007669"/>
    <property type="project" value="UniProtKB-KW"/>
</dbReference>
<dbReference type="CDD" id="cd02440">
    <property type="entry name" value="AdoMet_MTases"/>
    <property type="match status" value="1"/>
</dbReference>
<dbReference type="RefSeq" id="WP_145296922.1">
    <property type="nucleotide sequence ID" value="NZ_CP036319.1"/>
</dbReference>
<keyword evidence="1" id="KW-0830">Ubiquinone</keyword>
<name>A0A5C5XZM4_9PLAN</name>
<dbReference type="Gene3D" id="3.40.50.150">
    <property type="entry name" value="Vaccinia Virus protein VP39"/>
    <property type="match status" value="1"/>
</dbReference>
<evidence type="ECO:0000313" key="2">
    <source>
        <dbReference type="Proteomes" id="UP000317238"/>
    </source>
</evidence>
<proteinExistence type="predicted"/>
<evidence type="ECO:0000313" key="1">
    <source>
        <dbReference type="EMBL" id="TWT68178.1"/>
    </source>
</evidence>
<dbReference type="InterPro" id="IPR029063">
    <property type="entry name" value="SAM-dependent_MTases_sf"/>
</dbReference>
<dbReference type="GO" id="GO:0032259">
    <property type="term" value="P:methylation"/>
    <property type="evidence" value="ECO:0007669"/>
    <property type="project" value="UniProtKB-KW"/>
</dbReference>
<dbReference type="Proteomes" id="UP000317238">
    <property type="component" value="Unassembled WGS sequence"/>
</dbReference>
<comment type="caution">
    <text evidence="1">The sequence shown here is derived from an EMBL/GenBank/DDBJ whole genome shotgun (WGS) entry which is preliminary data.</text>
</comment>
<gene>
    <name evidence="1" type="ORF">Pan14r_04200</name>
</gene>
<keyword evidence="1" id="KW-0808">Transferase</keyword>
<dbReference type="Pfam" id="PF13489">
    <property type="entry name" value="Methyltransf_23"/>
    <property type="match status" value="1"/>
</dbReference>
<accession>A0A5C5XZM4</accession>
<protein>
    <submittedName>
        <fullName evidence="1">Bifunctional 3-demethylubiquinone-9 3-methyltransferase/ 2-octaprenyl-6-hydroxy phenol methylase</fullName>
    </submittedName>
</protein>
<dbReference type="SUPFAM" id="SSF53335">
    <property type="entry name" value="S-adenosyl-L-methionine-dependent methyltransferases"/>
    <property type="match status" value="1"/>
</dbReference>
<sequence>MVSAATLATNLIDKTFYQDADGIPGRLRRMTAKLLQSLPGASVVTNDADRQGDVLLAMEALETALKHCDFQTVLDVGSGAGKHAELFHRHGKSVTTIDFGKSIYYQKRDQHRTDIIADYYEYQFDQPFDLVWASHVLEHQPNPNDFLKKVHRDTKEGGWVVITVPPLKHQIVGGHLSLWNAGMLLYHLVFAGFDCRKAWVKRSGYNISVIVDKRSIVLPELHYDSGDINRLSAFLPLGLGEGFDGNIRSMNWPD</sequence>
<keyword evidence="1" id="KW-0489">Methyltransferase</keyword>
<reference evidence="1 2" key="1">
    <citation type="submission" date="2019-02" db="EMBL/GenBank/DDBJ databases">
        <title>Deep-cultivation of Planctomycetes and their phenomic and genomic characterization uncovers novel biology.</title>
        <authorList>
            <person name="Wiegand S."/>
            <person name="Jogler M."/>
            <person name="Boedeker C."/>
            <person name="Pinto D."/>
            <person name="Vollmers J."/>
            <person name="Rivas-Marin E."/>
            <person name="Kohn T."/>
            <person name="Peeters S.H."/>
            <person name="Heuer A."/>
            <person name="Rast P."/>
            <person name="Oberbeckmann S."/>
            <person name="Bunk B."/>
            <person name="Jeske O."/>
            <person name="Meyerdierks A."/>
            <person name="Storesund J.E."/>
            <person name="Kallscheuer N."/>
            <person name="Luecker S."/>
            <person name="Lage O.M."/>
            <person name="Pohl T."/>
            <person name="Merkel B.J."/>
            <person name="Hornburger P."/>
            <person name="Mueller R.-W."/>
            <person name="Bruemmer F."/>
            <person name="Labrenz M."/>
            <person name="Spormann A.M."/>
            <person name="Op Den Camp H."/>
            <person name="Overmann J."/>
            <person name="Amann R."/>
            <person name="Jetten M.S.M."/>
            <person name="Mascher T."/>
            <person name="Medema M.H."/>
            <person name="Devos D.P."/>
            <person name="Kaster A.-K."/>
            <person name="Ovreas L."/>
            <person name="Rohde M."/>
            <person name="Galperin M.Y."/>
            <person name="Jogler C."/>
        </authorList>
    </citation>
    <scope>NUCLEOTIDE SEQUENCE [LARGE SCALE GENOMIC DNA]</scope>
    <source>
        <strain evidence="1 2">Pan14r</strain>
    </source>
</reference>
<dbReference type="AlphaFoldDB" id="A0A5C5XZM4"/>
<dbReference type="EMBL" id="SJPL01000001">
    <property type="protein sequence ID" value="TWT68178.1"/>
    <property type="molecule type" value="Genomic_DNA"/>
</dbReference>
<organism evidence="1 2">
    <name type="scientific">Crateriforma conspicua</name>
    <dbReference type="NCBI Taxonomy" id="2527996"/>
    <lineage>
        <taxon>Bacteria</taxon>
        <taxon>Pseudomonadati</taxon>
        <taxon>Planctomycetota</taxon>
        <taxon>Planctomycetia</taxon>
        <taxon>Planctomycetales</taxon>
        <taxon>Planctomycetaceae</taxon>
        <taxon>Crateriforma</taxon>
    </lineage>
</organism>
<dbReference type="PANTHER" id="PTHR43861">
    <property type="entry name" value="TRANS-ACONITATE 2-METHYLTRANSFERASE-RELATED"/>
    <property type="match status" value="1"/>
</dbReference>
<keyword evidence="2" id="KW-1185">Reference proteome</keyword>